<dbReference type="Proteomes" id="UP001139308">
    <property type="component" value="Unassembled WGS sequence"/>
</dbReference>
<keyword evidence="1" id="KW-0472">Membrane</keyword>
<gene>
    <name evidence="2" type="ORF">L5014_28620</name>
</gene>
<feature type="transmembrane region" description="Helical" evidence="1">
    <location>
        <begin position="82"/>
        <end position="104"/>
    </location>
</feature>
<reference evidence="2" key="1">
    <citation type="submission" date="2022-01" db="EMBL/GenBank/DDBJ databases">
        <title>Genome sequence and assembly of Parabukholderia sp. RG36.</title>
        <authorList>
            <person name="Chhetri G."/>
        </authorList>
    </citation>
    <scope>NUCLEOTIDE SEQUENCE</scope>
    <source>
        <strain evidence="2">RG36</strain>
    </source>
</reference>
<proteinExistence type="predicted"/>
<keyword evidence="1" id="KW-0812">Transmembrane</keyword>
<feature type="transmembrane region" description="Helical" evidence="1">
    <location>
        <begin position="148"/>
        <end position="167"/>
    </location>
</feature>
<dbReference type="EMBL" id="JAKLJA010000033">
    <property type="protein sequence ID" value="MCG5077263.1"/>
    <property type="molecule type" value="Genomic_DNA"/>
</dbReference>
<keyword evidence="3" id="KW-1185">Reference proteome</keyword>
<evidence type="ECO:0000313" key="3">
    <source>
        <dbReference type="Proteomes" id="UP001139308"/>
    </source>
</evidence>
<keyword evidence="1" id="KW-1133">Transmembrane helix</keyword>
<protein>
    <submittedName>
        <fullName evidence="2">Uncharacterized protein</fullName>
    </submittedName>
</protein>
<dbReference type="RefSeq" id="WP_238467166.1">
    <property type="nucleotide sequence ID" value="NZ_JAKLJA010000033.1"/>
</dbReference>
<feature type="transmembrane region" description="Helical" evidence="1">
    <location>
        <begin position="116"/>
        <end position="136"/>
    </location>
</feature>
<name>A0A9X1RTY8_9BURK</name>
<sequence>MAMMSALKPRADRCLILQGALNAEFFSTTVQARFCRTATQRFGATLFAVALFAATGLHRLWGFAQPHHAWLRVLEVQCLGHWAPSSIEHLATAFAGCVLFVMLWSSFVSQATRNRALLGLVFAVLYGITSTVMYDGREYLATGDINQLAQMAADVLGLLMALAWVAWPECSSRLQCVPGRGYRA</sequence>
<dbReference type="AlphaFoldDB" id="A0A9X1RTY8"/>
<accession>A0A9X1RTY8</accession>
<evidence type="ECO:0000313" key="2">
    <source>
        <dbReference type="EMBL" id="MCG5077263.1"/>
    </source>
</evidence>
<feature type="transmembrane region" description="Helical" evidence="1">
    <location>
        <begin position="42"/>
        <end position="61"/>
    </location>
</feature>
<evidence type="ECO:0000256" key="1">
    <source>
        <dbReference type="SAM" id="Phobius"/>
    </source>
</evidence>
<organism evidence="2 3">
    <name type="scientific">Paraburkholderia tagetis</name>
    <dbReference type="NCBI Taxonomy" id="2913261"/>
    <lineage>
        <taxon>Bacteria</taxon>
        <taxon>Pseudomonadati</taxon>
        <taxon>Pseudomonadota</taxon>
        <taxon>Betaproteobacteria</taxon>
        <taxon>Burkholderiales</taxon>
        <taxon>Burkholderiaceae</taxon>
        <taxon>Paraburkholderia</taxon>
    </lineage>
</organism>
<comment type="caution">
    <text evidence="2">The sequence shown here is derived from an EMBL/GenBank/DDBJ whole genome shotgun (WGS) entry which is preliminary data.</text>
</comment>